<feature type="region of interest" description="Disordered" evidence="2">
    <location>
        <begin position="22"/>
        <end position="75"/>
    </location>
</feature>
<feature type="compositionally biased region" description="Basic and acidic residues" evidence="2">
    <location>
        <begin position="153"/>
        <end position="162"/>
    </location>
</feature>
<dbReference type="InterPro" id="IPR036517">
    <property type="entry name" value="FF_domain_sf"/>
</dbReference>
<feature type="compositionally biased region" description="Low complexity" evidence="2">
    <location>
        <begin position="397"/>
        <end position="411"/>
    </location>
</feature>
<dbReference type="CDD" id="cd00201">
    <property type="entry name" value="WW"/>
    <property type="match status" value="2"/>
</dbReference>
<feature type="region of interest" description="Disordered" evidence="2">
    <location>
        <begin position="109"/>
        <end position="312"/>
    </location>
</feature>
<feature type="compositionally biased region" description="Pro residues" evidence="2">
    <location>
        <begin position="268"/>
        <end position="309"/>
    </location>
</feature>
<feature type="domain" description="WW" evidence="3">
    <location>
        <begin position="1"/>
        <end position="33"/>
    </location>
</feature>
<feature type="region of interest" description="Disordered" evidence="2">
    <location>
        <begin position="383"/>
        <end position="411"/>
    </location>
</feature>
<evidence type="ECO:0000256" key="1">
    <source>
        <dbReference type="ARBA" id="ARBA00022737"/>
    </source>
</evidence>
<organism evidence="4 5">
    <name type="scientific">Pseudomicrostroma glucosiphilum</name>
    <dbReference type="NCBI Taxonomy" id="1684307"/>
    <lineage>
        <taxon>Eukaryota</taxon>
        <taxon>Fungi</taxon>
        <taxon>Dikarya</taxon>
        <taxon>Basidiomycota</taxon>
        <taxon>Ustilaginomycotina</taxon>
        <taxon>Exobasidiomycetes</taxon>
        <taxon>Microstromatales</taxon>
        <taxon>Microstromatales incertae sedis</taxon>
        <taxon>Pseudomicrostroma</taxon>
    </lineage>
</organism>
<feature type="compositionally biased region" description="Acidic residues" evidence="2">
    <location>
        <begin position="187"/>
        <end position="202"/>
    </location>
</feature>
<feature type="compositionally biased region" description="Pro residues" evidence="2">
    <location>
        <begin position="33"/>
        <end position="47"/>
    </location>
</feature>
<dbReference type="SMART" id="SM00456">
    <property type="entry name" value="WW"/>
    <property type="match status" value="2"/>
</dbReference>
<feature type="compositionally biased region" description="Acidic residues" evidence="2">
    <location>
        <begin position="163"/>
        <end position="173"/>
    </location>
</feature>
<dbReference type="Proteomes" id="UP000245942">
    <property type="component" value="Unassembled WGS sequence"/>
</dbReference>
<gene>
    <name evidence="4" type="ORF">BCV69DRAFT_281345</name>
</gene>
<dbReference type="OrthoDB" id="410044at2759"/>
<dbReference type="GO" id="GO:0070063">
    <property type="term" value="F:RNA polymerase binding"/>
    <property type="evidence" value="ECO:0007669"/>
    <property type="project" value="InterPro"/>
</dbReference>
<dbReference type="PANTHER" id="PTHR15377">
    <property type="entry name" value="TRANSCRIPTION ELONGATION REGULATOR 1"/>
    <property type="match status" value="1"/>
</dbReference>
<dbReference type="GeneID" id="37013692"/>
<dbReference type="Pfam" id="PF01846">
    <property type="entry name" value="FF"/>
    <property type="match status" value="2"/>
</dbReference>
<dbReference type="InterPro" id="IPR045148">
    <property type="entry name" value="TCRG1-like"/>
</dbReference>
<dbReference type="SUPFAM" id="SSF81698">
    <property type="entry name" value="FF domain"/>
    <property type="match status" value="3"/>
</dbReference>
<dbReference type="Gene3D" id="1.10.10.440">
    <property type="entry name" value="FF domain"/>
    <property type="match status" value="4"/>
</dbReference>
<dbReference type="Gene3D" id="2.20.70.10">
    <property type="match status" value="2"/>
</dbReference>
<dbReference type="EMBL" id="KZ819323">
    <property type="protein sequence ID" value="PWN22342.1"/>
    <property type="molecule type" value="Genomic_DNA"/>
</dbReference>
<reference evidence="4 5" key="1">
    <citation type="journal article" date="2018" name="Mol. Biol. Evol.">
        <title>Broad Genomic Sampling Reveals a Smut Pathogenic Ancestry of the Fungal Clade Ustilaginomycotina.</title>
        <authorList>
            <person name="Kijpornyongpan T."/>
            <person name="Mondo S.J."/>
            <person name="Barry K."/>
            <person name="Sandor L."/>
            <person name="Lee J."/>
            <person name="Lipzen A."/>
            <person name="Pangilinan J."/>
            <person name="LaButti K."/>
            <person name="Hainaut M."/>
            <person name="Henrissat B."/>
            <person name="Grigoriev I.V."/>
            <person name="Spatafora J.W."/>
            <person name="Aime M.C."/>
        </authorList>
    </citation>
    <scope>NUCLEOTIDE SEQUENCE [LARGE SCALE GENOMIC DNA]</scope>
    <source>
        <strain evidence="4 5">MCA 4718</strain>
    </source>
</reference>
<keyword evidence="1" id="KW-0677">Repeat</keyword>
<evidence type="ECO:0000259" key="3">
    <source>
        <dbReference type="PROSITE" id="PS50020"/>
    </source>
</evidence>
<dbReference type="GO" id="GO:0005634">
    <property type="term" value="C:nucleus"/>
    <property type="evidence" value="ECO:0007669"/>
    <property type="project" value="TreeGrafter"/>
</dbReference>
<dbReference type="Pfam" id="PF00397">
    <property type="entry name" value="WW"/>
    <property type="match status" value="1"/>
</dbReference>
<protein>
    <recommendedName>
        <fullName evidence="3">WW domain-containing protein</fullName>
    </recommendedName>
</protein>
<dbReference type="SUPFAM" id="SSF51045">
    <property type="entry name" value="WW domain"/>
    <property type="match status" value="2"/>
</dbReference>
<dbReference type="AlphaFoldDB" id="A0A316UB07"/>
<keyword evidence="5" id="KW-1185">Reference proteome</keyword>
<proteinExistence type="predicted"/>
<evidence type="ECO:0000256" key="2">
    <source>
        <dbReference type="SAM" id="MobiDB-lite"/>
    </source>
</evidence>
<dbReference type="PANTHER" id="PTHR15377:SF3">
    <property type="entry name" value="WW DOMAIN-CONTAINING PROTEIN"/>
    <property type="match status" value="1"/>
</dbReference>
<name>A0A316UB07_9BASI</name>
<feature type="region of interest" description="Disordered" evidence="2">
    <location>
        <begin position="555"/>
        <end position="579"/>
    </location>
</feature>
<dbReference type="STRING" id="1684307.A0A316UB07"/>
<dbReference type="PROSITE" id="PS50020">
    <property type="entry name" value="WW_DOMAIN_2"/>
    <property type="match status" value="2"/>
</dbReference>
<dbReference type="InterPro" id="IPR002713">
    <property type="entry name" value="FF_domain"/>
</dbReference>
<evidence type="ECO:0000313" key="5">
    <source>
        <dbReference type="Proteomes" id="UP000245942"/>
    </source>
</evidence>
<evidence type="ECO:0000313" key="4">
    <source>
        <dbReference type="EMBL" id="PWN22342.1"/>
    </source>
</evidence>
<dbReference type="SMART" id="SM00441">
    <property type="entry name" value="FF"/>
    <property type="match status" value="3"/>
</dbReference>
<dbReference type="InterPro" id="IPR001202">
    <property type="entry name" value="WW_dom"/>
</dbReference>
<dbReference type="RefSeq" id="XP_025349502.1">
    <property type="nucleotide sequence ID" value="XM_025491958.1"/>
</dbReference>
<feature type="domain" description="WW" evidence="3">
    <location>
        <begin position="69"/>
        <end position="102"/>
    </location>
</feature>
<feature type="compositionally biased region" description="Acidic residues" evidence="2">
    <location>
        <begin position="218"/>
        <end position="235"/>
    </location>
</feature>
<feature type="region of interest" description="Disordered" evidence="2">
    <location>
        <begin position="788"/>
        <end position="814"/>
    </location>
</feature>
<dbReference type="GO" id="GO:0003712">
    <property type="term" value="F:transcription coregulator activity"/>
    <property type="evidence" value="ECO:0007669"/>
    <property type="project" value="TreeGrafter"/>
</dbReference>
<dbReference type="InterPro" id="IPR036020">
    <property type="entry name" value="WW_dom_sf"/>
</dbReference>
<dbReference type="FunFam" id="1.10.10.440:FF:000044">
    <property type="entry name" value="Transcription elongation regulator 1"/>
    <property type="match status" value="1"/>
</dbReference>
<sequence length="880" mass="97791">MLPPGWSQHAAPNGQVYYFNASTGQSTHAHPATFPPPMGYSGPPPTIAPVAALSDKKPKKEKPKQKDPIPSAPGWLRVTTNLGNVFYTHVESKRSEWTIPDEIKQAVEEMENAQAANEESADQADPVGRVAAASSTLSEQTLAEGPAEDLEPRDEGKRKREEVDLEIPDDPEPGIDVAELLGGPAIEGEEEAAEEDEEEPSDEPASKKQRTSSTREDGEGDDNEGDREEEDLDEDAWQRQLATEMAAEANEEVGFGEPSSSPVQALSRPPPPSAPPQPPMPPAPSSFQPPPPPPGGYRGPPPGLPPPATIPKRPLLTVEEGKALFVHMLWTLNGTPNEVNPMAPWDNELPKFVHLSDYTALANLRDRQDAFNDWCKMRLREKREQKKAGIAPSASTSVSNGAAPAAASSSSVEQFSSSPADAYKRLLTDHVKSTRARFDDFRKEFKKDRRFYGFGRDDREREKQFKAHLKELGEVKRKAAETAERNFLSVLGQVAGDVKETRWVSMSEKELKEDVWPKIKKMGDMERRQEYDAVGSSSLRAELFVKWAKGGSATMMPPRPAETASPSVAGDTGVSKPRDAIDRREKALRHREEQVRVQRQEVERKNRRALGEATRGDSAIHFGELLVDAVRDPLSAWSRISEQLAGDARFEAPGLGVHQKRQMFDEHVAKLTSKKREQLRAIFLKYAPALDAEAEVVLPLVRDDVEYERLKMGGFVSGVRQAREEEALLEEWRFWKREREARARAEFDEMLKENSFVDFWGRLRSEAERKASGSGREEEATTQKLLGETAAASGGGAGIEPTDDEDADGNGEGAVSSLVDMANQVDIEEIHSILRNDQRYRAWRHEGEARDRWIRDYLSTLGGRKQTVFQTDETGRGGQR</sequence>
<accession>A0A316UB07</accession>